<dbReference type="InterPro" id="IPR004919">
    <property type="entry name" value="GmrSD_N"/>
</dbReference>
<feature type="domain" description="DUF5655" evidence="3">
    <location>
        <begin position="578"/>
        <end position="685"/>
    </location>
</feature>
<comment type="caution">
    <text evidence="4">The sequence shown here is derived from an EMBL/GenBank/DDBJ whole genome shotgun (WGS) entry which is preliminary data.</text>
</comment>
<feature type="domain" description="GmrSD restriction endonucleases N-terminal" evidence="1">
    <location>
        <begin position="10"/>
        <end position="219"/>
    </location>
</feature>
<reference evidence="4 5" key="1">
    <citation type="submission" date="2019-06" db="EMBL/GenBank/DDBJ databases">
        <authorList>
            <person name="Meng X."/>
        </authorList>
    </citation>
    <scope>NUCLEOTIDE SEQUENCE [LARGE SCALE GENOMIC DNA]</scope>
    <source>
        <strain evidence="4 5">M625</strain>
    </source>
</reference>
<evidence type="ECO:0000259" key="1">
    <source>
        <dbReference type="Pfam" id="PF03235"/>
    </source>
</evidence>
<evidence type="ECO:0000259" key="3">
    <source>
        <dbReference type="Pfam" id="PF18899"/>
    </source>
</evidence>
<accession>A0A504J4L2</accession>
<name>A0A504J4L2_9FLAO</name>
<dbReference type="RefSeq" id="WP_140595584.1">
    <property type="nucleotide sequence ID" value="NZ_VFWZ01000007.1"/>
</dbReference>
<proteinExistence type="predicted"/>
<dbReference type="Pfam" id="PF07510">
    <property type="entry name" value="GmrSD_C"/>
    <property type="match status" value="1"/>
</dbReference>
<evidence type="ECO:0000313" key="4">
    <source>
        <dbReference type="EMBL" id="TPN83432.1"/>
    </source>
</evidence>
<dbReference type="PANTHER" id="PTHR35149:SF2">
    <property type="entry name" value="DUF262 DOMAIN-CONTAINING PROTEIN"/>
    <property type="match status" value="1"/>
</dbReference>
<dbReference type="OrthoDB" id="9798761at2"/>
<organism evidence="4 5">
    <name type="scientific">Aquimarina algicola</name>
    <dbReference type="NCBI Taxonomy" id="2589995"/>
    <lineage>
        <taxon>Bacteria</taxon>
        <taxon>Pseudomonadati</taxon>
        <taxon>Bacteroidota</taxon>
        <taxon>Flavobacteriia</taxon>
        <taxon>Flavobacteriales</taxon>
        <taxon>Flavobacteriaceae</taxon>
        <taxon>Aquimarina</taxon>
    </lineage>
</organism>
<gene>
    <name evidence="4" type="ORF">FHK87_19630</name>
</gene>
<dbReference type="Proteomes" id="UP000315540">
    <property type="component" value="Unassembled WGS sequence"/>
</dbReference>
<dbReference type="InterPro" id="IPR011089">
    <property type="entry name" value="GmrSD_C"/>
</dbReference>
<dbReference type="InterPro" id="IPR043714">
    <property type="entry name" value="DUF5655"/>
</dbReference>
<dbReference type="PANTHER" id="PTHR35149">
    <property type="entry name" value="SLL5132 PROTEIN"/>
    <property type="match status" value="1"/>
</dbReference>
<dbReference type="Pfam" id="PF18899">
    <property type="entry name" value="DUF5655"/>
    <property type="match status" value="1"/>
</dbReference>
<sequence>MKASAKNLLSIIKEPKQFIIPIYQRTYSWQFKQCALLLKDIQEASKSEQGHFIGSIVYFQPDIHTIAEINKYLVIDGQQRLTTISLLIAAIVKFIEENPDCEVDTTAKKLKNYYLFNAEEDNDLYFKLLLTRRDKETLTNLLTNEPLPTKHSQRIIENHEYFFKQIDKSNINKIYKGLQKLIVVDVALERDKDNPQLIFESLNSTGLNLSQADLIRNYILMGQEATFQKHLYETYWYPMEQSFGENISALPWFMRDYLTMKLNTIPKIGEVYDTFKLYFNNHNDKLGTENIVKSLYKYSQYYVAIALQKEEDKTLKSVFKEITKLRMDTSYPFLLAVYGDYKNEHITFDEFIEILNLTKNYVFRRAICGIPTNSLNKTFATIYKSLKSETYSESIKAAFMLMDGYRRFPDDAEFTKEIQLKDVYNFRSRNYLLESLENFKRKELVNAENYTIEHIIPQNPKTPIEWQQELGENWKQVKERYLHTLGNLSLTAYNSELSDKPFTSKKTITGGFNDSPLFLNKSVRVADVWNEQSINNRAGELAQRALKVWPSPYLDDDVLDIYRAPETTRDTIQYSIDQYEHLQNDMLDLYRLFEKRVLNIDAIAKVEFKKLYIAFKAQTNFVDVVPQKSKLRISLNMDFENIKDPKNLCRDISGLGRWGNGNVEVNLRHASELDDIIELVEQAFEEQLN</sequence>
<protein>
    <submittedName>
        <fullName evidence="4">DUF262 domain-containing protein</fullName>
    </submittedName>
</protein>
<evidence type="ECO:0000313" key="5">
    <source>
        <dbReference type="Proteomes" id="UP000315540"/>
    </source>
</evidence>
<dbReference type="AlphaFoldDB" id="A0A504J4L2"/>
<dbReference type="EMBL" id="VFWZ01000007">
    <property type="protein sequence ID" value="TPN83432.1"/>
    <property type="molecule type" value="Genomic_DNA"/>
</dbReference>
<keyword evidence="5" id="KW-1185">Reference proteome</keyword>
<dbReference type="Pfam" id="PF03235">
    <property type="entry name" value="GmrSD_N"/>
    <property type="match status" value="1"/>
</dbReference>
<feature type="domain" description="GmrSD restriction endonucleases C-terminal" evidence="2">
    <location>
        <begin position="409"/>
        <end position="543"/>
    </location>
</feature>
<evidence type="ECO:0000259" key="2">
    <source>
        <dbReference type="Pfam" id="PF07510"/>
    </source>
</evidence>